<evidence type="ECO:0000313" key="3">
    <source>
        <dbReference type="EMBL" id="MCG9970950.1"/>
    </source>
</evidence>
<dbReference type="InterPro" id="IPR027843">
    <property type="entry name" value="DUF4440"/>
</dbReference>
<dbReference type="Pfam" id="PF14534">
    <property type="entry name" value="DUF4440"/>
    <property type="match status" value="1"/>
</dbReference>
<dbReference type="InterPro" id="IPR032710">
    <property type="entry name" value="NTF2-like_dom_sf"/>
</dbReference>
<feature type="domain" description="DUF4440" evidence="2">
    <location>
        <begin position="36"/>
        <end position="144"/>
    </location>
</feature>
<evidence type="ECO:0000313" key="4">
    <source>
        <dbReference type="Proteomes" id="UP001139344"/>
    </source>
</evidence>
<organism evidence="3 4">
    <name type="scientific">Christiangramia crocea</name>
    <dbReference type="NCBI Taxonomy" id="2904124"/>
    <lineage>
        <taxon>Bacteria</taxon>
        <taxon>Pseudomonadati</taxon>
        <taxon>Bacteroidota</taxon>
        <taxon>Flavobacteriia</taxon>
        <taxon>Flavobacteriales</taxon>
        <taxon>Flavobacteriaceae</taxon>
        <taxon>Christiangramia</taxon>
    </lineage>
</organism>
<name>A0A9X2A557_9FLAO</name>
<dbReference type="EMBL" id="JAJSON010000013">
    <property type="protein sequence ID" value="MCG9970950.1"/>
    <property type="molecule type" value="Genomic_DNA"/>
</dbReference>
<evidence type="ECO:0000256" key="1">
    <source>
        <dbReference type="SAM" id="Coils"/>
    </source>
</evidence>
<dbReference type="Gene3D" id="3.10.450.50">
    <property type="match status" value="1"/>
</dbReference>
<dbReference type="AlphaFoldDB" id="A0A9X2A557"/>
<keyword evidence="1" id="KW-0175">Coiled coil</keyword>
<dbReference type="SUPFAM" id="SSF54427">
    <property type="entry name" value="NTF2-like"/>
    <property type="match status" value="1"/>
</dbReference>
<feature type="coiled-coil region" evidence="1">
    <location>
        <begin position="19"/>
        <end position="46"/>
    </location>
</feature>
<proteinExistence type="predicted"/>
<protein>
    <submittedName>
        <fullName evidence="3">Nuclear transport factor 2 family protein</fullName>
    </submittedName>
</protein>
<keyword evidence="4" id="KW-1185">Reference proteome</keyword>
<reference evidence="3" key="1">
    <citation type="submission" date="2021-12" db="EMBL/GenBank/DDBJ databases">
        <title>Description of Gramella crocea sp. nov., a new bacterium isolated from activated sludge.</title>
        <authorList>
            <person name="Zhang X."/>
        </authorList>
    </citation>
    <scope>NUCLEOTIDE SEQUENCE</scope>
    <source>
        <strain evidence="3">YB25</strain>
    </source>
</reference>
<gene>
    <name evidence="3" type="ORF">LU635_04805</name>
</gene>
<dbReference type="Proteomes" id="UP001139344">
    <property type="component" value="Unassembled WGS sequence"/>
</dbReference>
<comment type="caution">
    <text evidence="3">The sequence shown here is derived from an EMBL/GenBank/DDBJ whole genome shotgun (WGS) entry which is preliminary data.</text>
</comment>
<sequence length="148" mass="17101">MKRTPLYLILVILLTSCDSKEKETDIEKWKNEIMETEAAFAEMAHNEGIPKAFLYYAAEDVAVLRNDTLILGREALKKSYKNLQKNENVSLTWKPDFVDVSSSGDLGYTYGKYVYMMTDSLGNLNTSEGIFHTVWKRQPDGQWKFVWD</sequence>
<accession>A0A9X2A557</accession>
<dbReference type="RefSeq" id="WP_240096763.1">
    <property type="nucleotide sequence ID" value="NZ_JAJSON010000013.1"/>
</dbReference>
<dbReference type="PROSITE" id="PS51257">
    <property type="entry name" value="PROKAR_LIPOPROTEIN"/>
    <property type="match status" value="1"/>
</dbReference>
<evidence type="ECO:0000259" key="2">
    <source>
        <dbReference type="Pfam" id="PF14534"/>
    </source>
</evidence>